<dbReference type="InterPro" id="IPR014722">
    <property type="entry name" value="Rib_uL2_dom2"/>
</dbReference>
<evidence type="ECO:0000256" key="5">
    <source>
        <dbReference type="ARBA" id="ARBA00035282"/>
    </source>
</evidence>
<name>A0A1C9CI45_PLOCA</name>
<dbReference type="HAMAP" id="MF_01326_B">
    <property type="entry name" value="Ribosomal_uL24_B"/>
    <property type="match status" value="1"/>
</dbReference>
<dbReference type="GO" id="GO:0005840">
    <property type="term" value="C:ribosome"/>
    <property type="evidence" value="ECO:0007669"/>
    <property type="project" value="UniProtKB-KW"/>
</dbReference>
<dbReference type="InterPro" id="IPR008991">
    <property type="entry name" value="Translation_prot_SH3-like_sf"/>
</dbReference>
<dbReference type="GO" id="GO:1990904">
    <property type="term" value="C:ribonucleoprotein complex"/>
    <property type="evidence" value="ECO:0007669"/>
    <property type="project" value="UniProtKB-KW"/>
</dbReference>
<comment type="similarity">
    <text evidence="2">Belongs to the universal ribosomal protein uL24 family.</text>
</comment>
<dbReference type="PANTHER" id="PTHR12903">
    <property type="entry name" value="MITOCHONDRIAL RIBOSOMAL PROTEIN L24"/>
    <property type="match status" value="1"/>
</dbReference>
<dbReference type="RefSeq" id="YP_009298084.1">
    <property type="nucleotide sequence ID" value="NC_031179.1"/>
</dbReference>
<protein>
    <recommendedName>
        <fullName evidence="5">Large ribosomal subunit protein uL24c</fullName>
    </recommendedName>
    <alternativeName>
        <fullName evidence="6">50S ribosomal protein L24, chloroplastic</fullName>
    </alternativeName>
</protein>
<evidence type="ECO:0000256" key="3">
    <source>
        <dbReference type="ARBA" id="ARBA00022980"/>
    </source>
</evidence>
<dbReference type="GO" id="GO:0006412">
    <property type="term" value="P:translation"/>
    <property type="evidence" value="ECO:0007669"/>
    <property type="project" value="InterPro"/>
</dbReference>
<evidence type="ECO:0000256" key="1">
    <source>
        <dbReference type="ARBA" id="ARBA00004072"/>
    </source>
</evidence>
<sequence>MLKKIKNKYKINIKKGETVKIITGKSKGAIGKIKKIISKKNKIIIENINLAKKHLRPKKEGENGKIIEIEVPIHVSNVKKYHQ</sequence>
<dbReference type="InterPro" id="IPR041988">
    <property type="entry name" value="Ribosomal_uL24_KOW"/>
</dbReference>
<dbReference type="Gene3D" id="2.30.30.30">
    <property type="match status" value="1"/>
</dbReference>
<dbReference type="EMBL" id="KX284727">
    <property type="protein sequence ID" value="AOM68022.1"/>
    <property type="molecule type" value="Genomic_DNA"/>
</dbReference>
<dbReference type="InterPro" id="IPR003256">
    <property type="entry name" value="Ribosomal_uL24"/>
</dbReference>
<feature type="domain" description="KOW" evidence="7">
    <location>
        <begin position="12"/>
        <end position="39"/>
    </location>
</feature>
<gene>
    <name evidence="8" type="primary">rpl24</name>
    <name evidence="8" type="ORF">Plocam_186</name>
</gene>
<dbReference type="AlphaFoldDB" id="A0A1C9CI45"/>
<dbReference type="InterPro" id="IPR057264">
    <property type="entry name" value="Ribosomal_uL24_C"/>
</dbReference>
<comment type="function">
    <text evidence="1">One of two assembly initiator proteins, it binds directly to the 5'-end of the 23S rRNA, where it nucleates assembly of the 50S subunit.</text>
</comment>
<dbReference type="GO" id="GO:0003735">
    <property type="term" value="F:structural constituent of ribosome"/>
    <property type="evidence" value="ECO:0007669"/>
    <property type="project" value="InterPro"/>
</dbReference>
<proteinExistence type="inferred from homology"/>
<dbReference type="NCBIfam" id="TIGR01079">
    <property type="entry name" value="rplX_bact"/>
    <property type="match status" value="1"/>
</dbReference>
<evidence type="ECO:0000256" key="2">
    <source>
        <dbReference type="ARBA" id="ARBA00010618"/>
    </source>
</evidence>
<evidence type="ECO:0000259" key="7">
    <source>
        <dbReference type="SMART" id="SM00739"/>
    </source>
</evidence>
<dbReference type="GO" id="GO:0003723">
    <property type="term" value="F:RNA binding"/>
    <property type="evidence" value="ECO:0007669"/>
    <property type="project" value="InterPro"/>
</dbReference>
<dbReference type="Pfam" id="PF00467">
    <property type="entry name" value="KOW"/>
    <property type="match status" value="1"/>
</dbReference>
<organism evidence="8">
    <name type="scientific">Plocamium cartilagineum</name>
    <name type="common">Red comb weed</name>
    <name type="synonym">Gelidium cartilagineum</name>
    <dbReference type="NCBI Taxonomy" id="31452"/>
    <lineage>
        <taxon>Eukaryota</taxon>
        <taxon>Rhodophyta</taxon>
        <taxon>Florideophyceae</taxon>
        <taxon>Rhodymeniophycidae</taxon>
        <taxon>Plocamiales</taxon>
        <taxon>Plocamiaceae</taxon>
        <taxon>Plocamium</taxon>
    </lineage>
</organism>
<keyword evidence="3 8" id="KW-0689">Ribosomal protein</keyword>
<keyword evidence="4" id="KW-0687">Ribonucleoprotein</keyword>
<dbReference type="CDD" id="cd06089">
    <property type="entry name" value="KOW_RPL26"/>
    <property type="match status" value="1"/>
</dbReference>
<dbReference type="GeneID" id="29074479"/>
<dbReference type="SUPFAM" id="SSF50104">
    <property type="entry name" value="Translation proteins SH3-like domain"/>
    <property type="match status" value="1"/>
</dbReference>
<geneLocation type="plastid" evidence="8"/>
<evidence type="ECO:0000313" key="8">
    <source>
        <dbReference type="EMBL" id="AOM68022.1"/>
    </source>
</evidence>
<evidence type="ECO:0000256" key="4">
    <source>
        <dbReference type="ARBA" id="ARBA00023274"/>
    </source>
</evidence>
<dbReference type="SMART" id="SM00739">
    <property type="entry name" value="KOW"/>
    <property type="match status" value="1"/>
</dbReference>
<keyword evidence="8" id="KW-0934">Plastid</keyword>
<evidence type="ECO:0000256" key="6">
    <source>
        <dbReference type="ARBA" id="ARBA00035361"/>
    </source>
</evidence>
<dbReference type="InterPro" id="IPR005824">
    <property type="entry name" value="KOW"/>
</dbReference>
<dbReference type="Pfam" id="PF17136">
    <property type="entry name" value="ribosomal_L24"/>
    <property type="match status" value="1"/>
</dbReference>
<accession>A0A1C9CI45</accession>
<reference evidence="8" key="1">
    <citation type="journal article" date="2016" name="BMC Biol.">
        <title>Parallel evolution of highly conserved plastid genome architecture in red seaweeds and seed plants.</title>
        <authorList>
            <person name="Lee J."/>
            <person name="Cho C.H."/>
            <person name="Park S.I."/>
            <person name="Choi J.W."/>
            <person name="Song H.S."/>
            <person name="West J.A."/>
            <person name="Bhattacharya D."/>
            <person name="Yoon H.S."/>
        </authorList>
    </citation>
    <scope>NUCLEOTIDE SEQUENCE</scope>
</reference>